<protein>
    <recommendedName>
        <fullName evidence="5">PQQ-like domain-containing protein</fullName>
    </recommendedName>
</protein>
<dbReference type="Proteomes" id="UP000219072">
    <property type="component" value="Unassembled WGS sequence"/>
</dbReference>
<dbReference type="PROSITE" id="PS51257">
    <property type="entry name" value="PROKAR_LIPOPROTEIN"/>
    <property type="match status" value="1"/>
</dbReference>
<dbReference type="AlphaFoldDB" id="A0A286DU67"/>
<feature type="region of interest" description="Disordered" evidence="1">
    <location>
        <begin position="31"/>
        <end position="53"/>
    </location>
</feature>
<dbReference type="PANTHER" id="PTHR47197:SF3">
    <property type="entry name" value="DIHYDRO-HEME D1 DEHYDROGENASE"/>
    <property type="match status" value="1"/>
</dbReference>
<dbReference type="PANTHER" id="PTHR47197">
    <property type="entry name" value="PROTEIN NIRF"/>
    <property type="match status" value="1"/>
</dbReference>
<keyword evidence="2" id="KW-0732">Signal</keyword>
<gene>
    <name evidence="3" type="ORF">SAMN06297387_10532</name>
</gene>
<evidence type="ECO:0000256" key="1">
    <source>
        <dbReference type="SAM" id="MobiDB-lite"/>
    </source>
</evidence>
<organism evidence="3 4">
    <name type="scientific">Streptomyces zhaozhouensis</name>
    <dbReference type="NCBI Taxonomy" id="1300267"/>
    <lineage>
        <taxon>Bacteria</taxon>
        <taxon>Bacillati</taxon>
        <taxon>Actinomycetota</taxon>
        <taxon>Actinomycetes</taxon>
        <taxon>Kitasatosporales</taxon>
        <taxon>Streptomycetaceae</taxon>
        <taxon>Streptomyces</taxon>
    </lineage>
</organism>
<feature type="chain" id="PRO_5038382697" description="PQQ-like domain-containing protein" evidence="2">
    <location>
        <begin position="30"/>
        <end position="403"/>
    </location>
</feature>
<dbReference type="Gene3D" id="2.130.10.10">
    <property type="entry name" value="YVTN repeat-like/Quinoprotein amine dehydrogenase"/>
    <property type="match status" value="1"/>
</dbReference>
<accession>A0A286DU67</accession>
<evidence type="ECO:0000256" key="2">
    <source>
        <dbReference type="SAM" id="SignalP"/>
    </source>
</evidence>
<evidence type="ECO:0000313" key="4">
    <source>
        <dbReference type="Proteomes" id="UP000219072"/>
    </source>
</evidence>
<feature type="signal peptide" evidence="2">
    <location>
        <begin position="1"/>
        <end position="29"/>
    </location>
</feature>
<proteinExistence type="predicted"/>
<dbReference type="SUPFAM" id="SSF50969">
    <property type="entry name" value="YVTN repeat-like/Quinoprotein amine dehydrogenase"/>
    <property type="match status" value="1"/>
</dbReference>
<dbReference type="RefSeq" id="WP_097230708.1">
    <property type="nucleotide sequence ID" value="NZ_OCNE01000005.1"/>
</dbReference>
<dbReference type="NCBIfam" id="NF038015">
    <property type="entry name" value="AztD"/>
    <property type="match status" value="1"/>
</dbReference>
<dbReference type="OrthoDB" id="3250815at2"/>
<dbReference type="EMBL" id="OCNE01000005">
    <property type="protein sequence ID" value="SOD62217.1"/>
    <property type="molecule type" value="Genomic_DNA"/>
</dbReference>
<dbReference type="InterPro" id="IPR051200">
    <property type="entry name" value="Host-pathogen_enzymatic-act"/>
</dbReference>
<evidence type="ECO:0008006" key="5">
    <source>
        <dbReference type="Google" id="ProtNLM"/>
    </source>
</evidence>
<sequence>MSHRPRPRRLRRGALAVAPLTALALTLTACGSSDDDAESSDSPAPSEDAAPEHSVTDPLVLTYDGGLQVLDGQTLEVVEDIPLEGFNRVNPAGDADHVLVSTSTGFRVLNAAEARLTDEEFPGEKPGHVVRHAGKTVLFADGTGEVTIFDPEQLGEGLPETESYTSAAAHHGVAVELESGELLVTLGTEEERSGAAVLDENGEEVARDENCPGVHGETVAQDEAVLVGCENGALVYHDGAFTKIDAPDEYGRIGNVAGSEESAVVLGDYKQDPDAELERPERVSLIDTASGELQLVDLGTSYTFRSLARGPHGEALVLGTDGRIHVIDPESGEVTDQVEVLGEWQEPLEWQQPRPALFVRDHTAYVTDPEANEIHAVDIESGEIVTTGELSAAPNEITGVAGG</sequence>
<reference evidence="3 4" key="1">
    <citation type="submission" date="2017-09" db="EMBL/GenBank/DDBJ databases">
        <authorList>
            <person name="Ehlers B."/>
            <person name="Leendertz F.H."/>
        </authorList>
    </citation>
    <scope>NUCLEOTIDE SEQUENCE [LARGE SCALE GENOMIC DNA]</scope>
    <source>
        <strain evidence="3 4">CGMCC 4.7095</strain>
    </source>
</reference>
<name>A0A286DU67_9ACTN</name>
<dbReference type="InterPro" id="IPR015943">
    <property type="entry name" value="WD40/YVTN_repeat-like_dom_sf"/>
</dbReference>
<dbReference type="InterPro" id="IPR011044">
    <property type="entry name" value="Quino_amine_DH_bsu"/>
</dbReference>
<evidence type="ECO:0000313" key="3">
    <source>
        <dbReference type="EMBL" id="SOD62217.1"/>
    </source>
</evidence>
<dbReference type="InterPro" id="IPR047697">
    <property type="entry name" value="AztD-like"/>
</dbReference>
<keyword evidence="4" id="KW-1185">Reference proteome</keyword>